<organism evidence="3 4">
    <name type="scientific">Magnetovibrio blakemorei</name>
    <dbReference type="NCBI Taxonomy" id="28181"/>
    <lineage>
        <taxon>Bacteria</taxon>
        <taxon>Pseudomonadati</taxon>
        <taxon>Pseudomonadota</taxon>
        <taxon>Alphaproteobacteria</taxon>
        <taxon>Rhodospirillales</taxon>
        <taxon>Magnetovibrionaceae</taxon>
        <taxon>Magnetovibrio</taxon>
    </lineage>
</organism>
<comment type="caution">
    <text evidence="3">The sequence shown here is derived from an EMBL/GenBank/DDBJ whole genome shotgun (WGS) entry which is preliminary data.</text>
</comment>
<sequence>MTAHNKGADNHVGPFIFFRRSASIISATALFGLWCFFMGSFAQASSLTLTAKWQTDNTTLTPMSYDDGIVYASGDNTLEAWRLQDGVRLWQAILPSPAHFRPRLSETLVISAGRSHLNAWDRTTGSLIWSYKKSAQVAVPYILQDALFFGDGQDFIALNLTDGSERWRFHIEGGAEIHYGAIGRNDTVYLGAGDGVVYAFDAQTGAIKWSFANGADWQYLRQIYLDGDLIIAGGYHDEVLAIQTGNSVPDDKRISWRFYAGNFINSQLVANGNVYFWSPTGWIYAMNNRNGKHLWRHNTHQFKGNSKDWGSIMAELQAKDDHILALDMKRTLHVLSQKTGQDTFSTGLTFVPRPFVLPIPNSNHLLFGDLNGGVLVHELLLDKASPQPSQ</sequence>
<gene>
    <name evidence="3" type="ORF">BEN30_11625</name>
</gene>
<dbReference type="AlphaFoldDB" id="A0A1E5Q6T1"/>
<dbReference type="SMART" id="SM00564">
    <property type="entry name" value="PQQ"/>
    <property type="match status" value="4"/>
</dbReference>
<dbReference type="EMBL" id="MCGG01000029">
    <property type="protein sequence ID" value="OEJ66720.1"/>
    <property type="molecule type" value="Genomic_DNA"/>
</dbReference>
<name>A0A1E5Q6T1_9PROT</name>
<feature type="domain" description="Pyrrolo-quinoline quinone repeat" evidence="2">
    <location>
        <begin position="115"/>
        <end position="243"/>
    </location>
</feature>
<evidence type="ECO:0000313" key="3">
    <source>
        <dbReference type="EMBL" id="OEJ66720.1"/>
    </source>
</evidence>
<dbReference type="SUPFAM" id="SSF50998">
    <property type="entry name" value="Quinoprotein alcohol dehydrogenase-like"/>
    <property type="match status" value="1"/>
</dbReference>
<dbReference type="STRING" id="28181.BEN30_11625"/>
<evidence type="ECO:0000259" key="2">
    <source>
        <dbReference type="Pfam" id="PF13360"/>
    </source>
</evidence>
<keyword evidence="4" id="KW-1185">Reference proteome</keyword>
<keyword evidence="1" id="KW-0812">Transmembrane</keyword>
<accession>A0A1E5Q6T1</accession>
<evidence type="ECO:0000256" key="1">
    <source>
        <dbReference type="SAM" id="Phobius"/>
    </source>
</evidence>
<dbReference type="InterPro" id="IPR015943">
    <property type="entry name" value="WD40/YVTN_repeat-like_dom_sf"/>
</dbReference>
<reference evidence="4" key="1">
    <citation type="submission" date="2016-07" db="EMBL/GenBank/DDBJ databases">
        <authorList>
            <person name="Florea S."/>
            <person name="Webb J.S."/>
            <person name="Jaromczyk J."/>
            <person name="Schardl C.L."/>
        </authorList>
    </citation>
    <scope>NUCLEOTIDE SEQUENCE [LARGE SCALE GENOMIC DNA]</scope>
    <source>
        <strain evidence="4">MV-1</strain>
    </source>
</reference>
<protein>
    <recommendedName>
        <fullName evidence="2">Pyrrolo-quinoline quinone repeat domain-containing protein</fullName>
    </recommendedName>
</protein>
<feature type="transmembrane region" description="Helical" evidence="1">
    <location>
        <begin position="21"/>
        <end position="42"/>
    </location>
</feature>
<dbReference type="PANTHER" id="PTHR34512">
    <property type="entry name" value="CELL SURFACE PROTEIN"/>
    <property type="match status" value="1"/>
</dbReference>
<dbReference type="PANTHER" id="PTHR34512:SF30">
    <property type="entry name" value="OUTER MEMBRANE PROTEIN ASSEMBLY FACTOR BAMB"/>
    <property type="match status" value="1"/>
</dbReference>
<proteinExistence type="predicted"/>
<dbReference type="Gene3D" id="2.130.10.10">
    <property type="entry name" value="YVTN repeat-like/Quinoprotein amine dehydrogenase"/>
    <property type="match status" value="2"/>
</dbReference>
<dbReference type="InterPro" id="IPR002372">
    <property type="entry name" value="PQQ_rpt_dom"/>
</dbReference>
<keyword evidence="1" id="KW-0472">Membrane</keyword>
<dbReference type="InterPro" id="IPR011047">
    <property type="entry name" value="Quinoprotein_ADH-like_sf"/>
</dbReference>
<dbReference type="Proteomes" id="UP000095347">
    <property type="component" value="Unassembled WGS sequence"/>
</dbReference>
<keyword evidence="1" id="KW-1133">Transmembrane helix</keyword>
<evidence type="ECO:0000313" key="4">
    <source>
        <dbReference type="Proteomes" id="UP000095347"/>
    </source>
</evidence>
<dbReference type="Pfam" id="PF13360">
    <property type="entry name" value="PQQ_2"/>
    <property type="match status" value="1"/>
</dbReference>
<dbReference type="InterPro" id="IPR018391">
    <property type="entry name" value="PQQ_b-propeller_rpt"/>
</dbReference>